<keyword evidence="5" id="KW-0560">Oxidoreductase</keyword>
<dbReference type="Proteomes" id="UP000053279">
    <property type="component" value="Unassembled WGS sequence"/>
</dbReference>
<dbReference type="Pfam" id="PF00881">
    <property type="entry name" value="Nitroreductase"/>
    <property type="match status" value="1"/>
</dbReference>
<evidence type="ECO:0000256" key="4">
    <source>
        <dbReference type="ARBA" id="ARBA00022643"/>
    </source>
</evidence>
<dbReference type="PANTHER" id="PTHR43673">
    <property type="entry name" value="NAD(P)H NITROREDUCTASE YDGI-RELATED"/>
    <property type="match status" value="1"/>
</dbReference>
<comment type="caution">
    <text evidence="7">The sequence shown here is derived from an EMBL/GenBank/DDBJ whole genome shotgun (WGS) entry which is preliminary data.</text>
</comment>
<proteinExistence type="inferred from homology"/>
<dbReference type="Gene3D" id="3.40.109.10">
    <property type="entry name" value="NADH Oxidase"/>
    <property type="match status" value="1"/>
</dbReference>
<dbReference type="InterPro" id="IPR029479">
    <property type="entry name" value="Nitroreductase"/>
</dbReference>
<comment type="cofactor">
    <cofactor evidence="1">
        <name>FMN</name>
        <dbReference type="ChEBI" id="CHEBI:58210"/>
    </cofactor>
</comment>
<evidence type="ECO:0000256" key="3">
    <source>
        <dbReference type="ARBA" id="ARBA00022630"/>
    </source>
</evidence>
<keyword evidence="8" id="KW-1185">Reference proteome</keyword>
<dbReference type="InterPro" id="IPR000415">
    <property type="entry name" value="Nitroreductase-like"/>
</dbReference>
<comment type="similarity">
    <text evidence="2">Belongs to the nitroreductase family.</text>
</comment>
<sequence length="201" mass="23214">MELKDAIRNRRSIRKYLDEDISYEDILEILSLGILAPIAGNISHYYFIIVKDPEKISKISELAGQDFIKDANTLIVIISDDNKLKSLYGGKGQIYAIQDTAAIAENILLSATDKNIGTCWIGSFDEENIKNLLEIPKDKNIHIIISMGYPNEKPKESIRPNLYDIIFFEKWGNKVYKPQFYPLFKNIKNITDYFKRVFEKI</sequence>
<keyword evidence="4" id="KW-0288">FMN</keyword>
<evidence type="ECO:0000256" key="1">
    <source>
        <dbReference type="ARBA" id="ARBA00001917"/>
    </source>
</evidence>
<dbReference type="PANTHER" id="PTHR43673:SF2">
    <property type="entry name" value="NITROREDUCTASE"/>
    <property type="match status" value="1"/>
</dbReference>
<feature type="domain" description="Nitroreductase" evidence="6">
    <location>
        <begin position="61"/>
        <end position="149"/>
    </location>
</feature>
<name>R1E5E9_NANST</name>
<dbReference type="GO" id="GO:0016491">
    <property type="term" value="F:oxidoreductase activity"/>
    <property type="evidence" value="ECO:0007669"/>
    <property type="project" value="UniProtKB-KW"/>
</dbReference>
<evidence type="ECO:0000259" key="6">
    <source>
        <dbReference type="Pfam" id="PF00881"/>
    </source>
</evidence>
<dbReference type="AlphaFoldDB" id="R1E5E9"/>
<dbReference type="SUPFAM" id="SSF55469">
    <property type="entry name" value="FMN-dependent nitroreductase-like"/>
    <property type="match status" value="1"/>
</dbReference>
<evidence type="ECO:0000256" key="2">
    <source>
        <dbReference type="ARBA" id="ARBA00007118"/>
    </source>
</evidence>
<keyword evidence="3" id="KW-0285">Flavoprotein</keyword>
<evidence type="ECO:0000256" key="5">
    <source>
        <dbReference type="ARBA" id="ARBA00023002"/>
    </source>
</evidence>
<protein>
    <submittedName>
        <fullName evidence="7">Nitroreductase</fullName>
    </submittedName>
</protein>
<organism evidence="7 8">
    <name type="scientific">Nanobsidianus stetteri</name>
    <dbReference type="NCBI Taxonomy" id="1294122"/>
    <lineage>
        <taxon>Archaea</taxon>
        <taxon>Nanobdellota</taxon>
        <taxon>Candidatus Nanoarchaeia</taxon>
        <taxon>Nanoarchaeales</taxon>
        <taxon>Nanopusillaceae</taxon>
        <taxon>Candidatus Nanobsidianus</taxon>
    </lineage>
</organism>
<dbReference type="EMBL" id="APJZ01000002">
    <property type="protein sequence ID" value="EOD42602.1"/>
    <property type="molecule type" value="Genomic_DNA"/>
</dbReference>
<accession>R1E5E9</accession>
<reference evidence="7 8" key="1">
    <citation type="submission" date="2013-02" db="EMBL/GenBank/DDBJ databases">
        <title>Insights into archaeal evolution and symbiosis from the genomes of a Nanoarchaeon and its crenarchaeal host from Yellowstone National Park.</title>
        <authorList>
            <person name="Podar M."/>
            <person name="Makarova K.S."/>
            <person name="Graham D.E."/>
            <person name="Wolf Y.I."/>
            <person name="Koonin E.V."/>
            <person name="Reysenbach A.-L."/>
        </authorList>
    </citation>
    <scope>NUCLEOTIDE SEQUENCE [LARGE SCALE GENOMIC DNA]</scope>
</reference>
<evidence type="ECO:0000313" key="8">
    <source>
        <dbReference type="Proteomes" id="UP000053279"/>
    </source>
</evidence>
<gene>
    <name evidence="7" type="ORF">Nst1_332</name>
</gene>
<evidence type="ECO:0000313" key="7">
    <source>
        <dbReference type="EMBL" id="EOD42602.1"/>
    </source>
</evidence>